<reference evidence="2 3" key="1">
    <citation type="journal article" date="2019" name="BMC Genomics">
        <title>Chromosome level assembly and comparative genome analysis confirm lager-brewing yeasts originated from a single hybridization.</title>
        <authorList>
            <person name="Salazar A.N."/>
            <person name="Gorter de Vries A.R."/>
            <person name="van den Broek M."/>
            <person name="Brouwers N."/>
            <person name="de la Torre Cortes P."/>
            <person name="Kuijpers N.G.A."/>
            <person name="Daran J.G."/>
            <person name="Abeel T."/>
        </authorList>
    </citation>
    <scope>NUCLEOTIDE SEQUENCE [LARGE SCALE GENOMIC DNA]</scope>
    <source>
        <strain evidence="2 3">CBS 1483</strain>
    </source>
</reference>
<feature type="compositionally biased region" description="Acidic residues" evidence="1">
    <location>
        <begin position="69"/>
        <end position="118"/>
    </location>
</feature>
<evidence type="ECO:0000313" key="3">
    <source>
        <dbReference type="Proteomes" id="UP000501346"/>
    </source>
</evidence>
<evidence type="ECO:0000313" key="2">
    <source>
        <dbReference type="EMBL" id="QID79563.1"/>
    </source>
</evidence>
<dbReference type="AlphaFoldDB" id="A0A6C1DSJ5"/>
<organism evidence="2 3">
    <name type="scientific">Saccharomyces pastorianus</name>
    <name type="common">Lager yeast</name>
    <name type="synonym">Saccharomyces cerevisiae x Saccharomyces eubayanus</name>
    <dbReference type="NCBI Taxonomy" id="27292"/>
    <lineage>
        <taxon>Eukaryota</taxon>
        <taxon>Fungi</taxon>
        <taxon>Dikarya</taxon>
        <taxon>Ascomycota</taxon>
        <taxon>Saccharomycotina</taxon>
        <taxon>Saccharomycetes</taxon>
        <taxon>Saccharomycetales</taxon>
        <taxon>Saccharomycetaceae</taxon>
        <taxon>Saccharomyces</taxon>
    </lineage>
</organism>
<accession>A0A6C1DSJ5</accession>
<dbReference type="Proteomes" id="UP000501346">
    <property type="component" value="Chromosome ScVII"/>
</dbReference>
<evidence type="ECO:0000256" key="1">
    <source>
        <dbReference type="SAM" id="MobiDB-lite"/>
    </source>
</evidence>
<feature type="compositionally biased region" description="Acidic residues" evidence="1">
    <location>
        <begin position="53"/>
        <end position="62"/>
    </location>
</feature>
<dbReference type="EMBL" id="CP048988">
    <property type="protein sequence ID" value="QID79563.1"/>
    <property type="molecule type" value="Genomic_DNA"/>
</dbReference>
<dbReference type="OrthoDB" id="4060241at2759"/>
<proteinExistence type="predicted"/>
<sequence>MSGDEVEEEGTYTEEVETDVEIEEEIKELELSELNVNVDEDVEITNDELVESVEEATVEDVDATVNVGSDDDDDIIVDDEEEGDIDDDDDDDVTSEEDDDVEDDETCMDEEESSEDNVDERVSSEELCGKEVKDTEAILGVDKLALLVASVLDVNDSTAESEVMEGAVLDVVLLAGTNSCERTLSGSVVNAMRIVLHIDRLEAELFFLVGLQLAIP</sequence>
<name>A0A6C1DSJ5_SACPS</name>
<keyword evidence="3" id="KW-1185">Reference proteome</keyword>
<protein>
    <submittedName>
        <fullName evidence="2">Uncharacterized protein</fullName>
    </submittedName>
</protein>
<gene>
    <name evidence="2" type="ORF">GRS66_001835</name>
</gene>
<feature type="region of interest" description="Disordered" evidence="1">
    <location>
        <begin position="53"/>
        <end position="123"/>
    </location>
</feature>